<sequence>MFRDVKIFNKMIYVAWAICVTWLTATASADTSQPFQTPFTNLEMAGKQAVVKTDRGQFTIDLLPEVAPNHVGYFIQSAENGVYDGTIFHRIIKHGVIQGGDPFSKDPEKPELYGRGGLGLLRAELSAERHTRGAVSAVQVPGDPDSAGTQFFISVVDQPALDGKYTLFGRVSEGMNLVTEISEAA</sequence>
<dbReference type="InterPro" id="IPR002130">
    <property type="entry name" value="Cyclophilin-type_PPIase_dom"/>
</dbReference>
<dbReference type="PROSITE" id="PS50072">
    <property type="entry name" value="CSA_PPIASE_2"/>
    <property type="match status" value="1"/>
</dbReference>
<dbReference type="Gene3D" id="2.40.100.10">
    <property type="entry name" value="Cyclophilin-like"/>
    <property type="match status" value="1"/>
</dbReference>
<feature type="domain" description="PPIase cyclophilin-type" evidence="4">
    <location>
        <begin position="56"/>
        <end position="185"/>
    </location>
</feature>
<accession>A0A381RMY1</accession>
<evidence type="ECO:0000256" key="1">
    <source>
        <dbReference type="ARBA" id="ARBA00013194"/>
    </source>
</evidence>
<feature type="non-terminal residue" evidence="5">
    <location>
        <position position="185"/>
    </location>
</feature>
<keyword evidence="2" id="KW-0697">Rotamase</keyword>
<dbReference type="AlphaFoldDB" id="A0A381RMY1"/>
<dbReference type="PRINTS" id="PR00153">
    <property type="entry name" value="CSAPPISMRASE"/>
</dbReference>
<dbReference type="PANTHER" id="PTHR45625">
    <property type="entry name" value="PEPTIDYL-PROLYL CIS-TRANS ISOMERASE-RELATED"/>
    <property type="match status" value="1"/>
</dbReference>
<proteinExistence type="predicted"/>
<protein>
    <recommendedName>
        <fullName evidence="1">peptidylprolyl isomerase</fullName>
        <ecNumber evidence="1">5.2.1.8</ecNumber>
    </recommendedName>
</protein>
<evidence type="ECO:0000256" key="2">
    <source>
        <dbReference type="ARBA" id="ARBA00023110"/>
    </source>
</evidence>
<gene>
    <name evidence="5" type="ORF">METZ01_LOCUS45435</name>
</gene>
<dbReference type="PANTHER" id="PTHR45625:SF4">
    <property type="entry name" value="PEPTIDYLPROLYL ISOMERASE DOMAIN AND WD REPEAT-CONTAINING PROTEIN 1"/>
    <property type="match status" value="1"/>
</dbReference>
<evidence type="ECO:0000259" key="4">
    <source>
        <dbReference type="PROSITE" id="PS50072"/>
    </source>
</evidence>
<evidence type="ECO:0000256" key="3">
    <source>
        <dbReference type="ARBA" id="ARBA00023235"/>
    </source>
</evidence>
<dbReference type="Pfam" id="PF00160">
    <property type="entry name" value="Pro_isomerase"/>
    <property type="match status" value="1"/>
</dbReference>
<evidence type="ECO:0000313" key="5">
    <source>
        <dbReference type="EMBL" id="SUZ92581.1"/>
    </source>
</evidence>
<dbReference type="EMBL" id="UINC01002071">
    <property type="protein sequence ID" value="SUZ92581.1"/>
    <property type="molecule type" value="Genomic_DNA"/>
</dbReference>
<dbReference type="SUPFAM" id="SSF50891">
    <property type="entry name" value="Cyclophilin-like"/>
    <property type="match status" value="1"/>
</dbReference>
<name>A0A381RMY1_9ZZZZ</name>
<dbReference type="InterPro" id="IPR044666">
    <property type="entry name" value="Cyclophilin_A-like"/>
</dbReference>
<organism evidence="5">
    <name type="scientific">marine metagenome</name>
    <dbReference type="NCBI Taxonomy" id="408172"/>
    <lineage>
        <taxon>unclassified sequences</taxon>
        <taxon>metagenomes</taxon>
        <taxon>ecological metagenomes</taxon>
    </lineage>
</organism>
<dbReference type="InterPro" id="IPR029000">
    <property type="entry name" value="Cyclophilin-like_dom_sf"/>
</dbReference>
<reference evidence="5" key="1">
    <citation type="submission" date="2018-05" db="EMBL/GenBank/DDBJ databases">
        <authorList>
            <person name="Lanie J.A."/>
            <person name="Ng W.-L."/>
            <person name="Kazmierczak K.M."/>
            <person name="Andrzejewski T.M."/>
            <person name="Davidsen T.M."/>
            <person name="Wayne K.J."/>
            <person name="Tettelin H."/>
            <person name="Glass J.I."/>
            <person name="Rusch D."/>
            <person name="Podicherti R."/>
            <person name="Tsui H.-C.T."/>
            <person name="Winkler M.E."/>
        </authorList>
    </citation>
    <scope>NUCLEOTIDE SEQUENCE</scope>
</reference>
<dbReference type="GO" id="GO:0003755">
    <property type="term" value="F:peptidyl-prolyl cis-trans isomerase activity"/>
    <property type="evidence" value="ECO:0007669"/>
    <property type="project" value="UniProtKB-KW"/>
</dbReference>
<dbReference type="EC" id="5.2.1.8" evidence="1"/>
<keyword evidence="3" id="KW-0413">Isomerase</keyword>
<dbReference type="CDD" id="cd00317">
    <property type="entry name" value="cyclophilin"/>
    <property type="match status" value="1"/>
</dbReference>